<name>A0A0E9NN30_SAICN</name>
<accession>A0A0E9NN30</accession>
<dbReference type="InterPro" id="IPR002347">
    <property type="entry name" value="SDR_fam"/>
</dbReference>
<dbReference type="Gene3D" id="3.40.50.720">
    <property type="entry name" value="NAD(P)-binding Rossmann-like Domain"/>
    <property type="match status" value="1"/>
</dbReference>
<organism evidence="4 5">
    <name type="scientific">Saitoella complicata (strain BCRC 22490 / CBS 7301 / JCM 7358 / NBRC 10748 / NRRL Y-17804)</name>
    <dbReference type="NCBI Taxonomy" id="698492"/>
    <lineage>
        <taxon>Eukaryota</taxon>
        <taxon>Fungi</taxon>
        <taxon>Dikarya</taxon>
        <taxon>Ascomycota</taxon>
        <taxon>Taphrinomycotina</taxon>
        <taxon>Taphrinomycotina incertae sedis</taxon>
        <taxon>Saitoella</taxon>
    </lineage>
</organism>
<dbReference type="PANTHER" id="PTHR43477:SF1">
    <property type="entry name" value="DIHYDROANTICAPSIN 7-DEHYDROGENASE"/>
    <property type="match status" value="1"/>
</dbReference>
<dbReference type="OMA" id="EMGYWDN"/>
<protein>
    <submittedName>
        <fullName evidence="4">Uncharacterized protein</fullName>
    </submittedName>
</protein>
<proteinExistence type="inferred from homology"/>
<dbReference type="InterPro" id="IPR057571">
    <property type="entry name" value="SDR_PhqE-like"/>
</dbReference>
<dbReference type="PRINTS" id="PR00081">
    <property type="entry name" value="GDHRDH"/>
</dbReference>
<evidence type="ECO:0000256" key="1">
    <source>
        <dbReference type="ARBA" id="ARBA00006484"/>
    </source>
</evidence>
<comment type="caution">
    <text evidence="4">The sequence shown here is derived from an EMBL/GenBank/DDBJ whole genome shotgun (WGS) entry which is preliminary data.</text>
</comment>
<dbReference type="PANTHER" id="PTHR43477">
    <property type="entry name" value="DIHYDROANTICAPSIN 7-DEHYDROGENASE"/>
    <property type="match status" value="1"/>
</dbReference>
<dbReference type="InterPro" id="IPR036291">
    <property type="entry name" value="NAD(P)-bd_dom_sf"/>
</dbReference>
<reference evidence="4 5" key="3">
    <citation type="journal article" date="2015" name="Genome Announc.">
        <title>Draft Genome Sequence of the Archiascomycetous Yeast Saitoella complicata.</title>
        <authorList>
            <person name="Yamauchi K."/>
            <person name="Kondo S."/>
            <person name="Hamamoto M."/>
            <person name="Takahashi Y."/>
            <person name="Ogura Y."/>
            <person name="Hayashi T."/>
            <person name="Nishida H."/>
        </authorList>
    </citation>
    <scope>NUCLEOTIDE SEQUENCE [LARGE SCALE GENOMIC DNA]</scope>
    <source>
        <strain evidence="4 5">NRRL Y-17804</strain>
    </source>
</reference>
<gene>
    <name evidence="4" type="ORF">G7K_5202-t1</name>
</gene>
<dbReference type="Pfam" id="PF23441">
    <property type="entry name" value="SDR"/>
    <property type="match status" value="1"/>
</dbReference>
<evidence type="ECO:0000256" key="3">
    <source>
        <dbReference type="ARBA" id="ARBA00023002"/>
    </source>
</evidence>
<dbReference type="GO" id="GO:0016491">
    <property type="term" value="F:oxidoreductase activity"/>
    <property type="evidence" value="ECO:0007669"/>
    <property type="project" value="UniProtKB-KW"/>
</dbReference>
<dbReference type="OrthoDB" id="294295at2759"/>
<dbReference type="STRING" id="698492.A0A0E9NN30"/>
<dbReference type="AlphaFoldDB" id="A0A0E9NN30"/>
<dbReference type="InterPro" id="IPR051122">
    <property type="entry name" value="SDR_DHRS6-like"/>
</dbReference>
<evidence type="ECO:0000256" key="2">
    <source>
        <dbReference type="ARBA" id="ARBA00022857"/>
    </source>
</evidence>
<reference evidence="4 5" key="2">
    <citation type="journal article" date="2014" name="J. Gen. Appl. Microbiol.">
        <title>The early diverging ascomycetous budding yeast Saitoella complicata has three histone deacetylases belonging to the Clr6, Hos2, and Rpd3 lineages.</title>
        <authorList>
            <person name="Nishida H."/>
            <person name="Matsumoto T."/>
            <person name="Kondo S."/>
            <person name="Hamamoto M."/>
            <person name="Yoshikawa H."/>
        </authorList>
    </citation>
    <scope>NUCLEOTIDE SEQUENCE [LARGE SCALE GENOMIC DNA]</scope>
    <source>
        <strain evidence="4 5">NRRL Y-17804</strain>
    </source>
</reference>
<dbReference type="Proteomes" id="UP000033140">
    <property type="component" value="Unassembled WGS sequence"/>
</dbReference>
<dbReference type="RefSeq" id="XP_019021453.1">
    <property type="nucleotide sequence ID" value="XM_019167041.1"/>
</dbReference>
<reference evidence="4 5" key="1">
    <citation type="journal article" date="2011" name="J. Gen. Appl. Microbiol.">
        <title>Draft genome sequencing of the enigmatic yeast Saitoella complicata.</title>
        <authorList>
            <person name="Nishida H."/>
            <person name="Hamamoto M."/>
            <person name="Sugiyama J."/>
        </authorList>
    </citation>
    <scope>NUCLEOTIDE SEQUENCE [LARGE SCALE GENOMIC DNA]</scope>
    <source>
        <strain evidence="4 5">NRRL Y-17804</strain>
    </source>
</reference>
<keyword evidence="5" id="KW-1185">Reference proteome</keyword>
<evidence type="ECO:0000313" key="4">
    <source>
        <dbReference type="EMBL" id="GAO51091.1"/>
    </source>
</evidence>
<keyword evidence="3" id="KW-0560">Oxidoreductase</keyword>
<evidence type="ECO:0000313" key="5">
    <source>
        <dbReference type="Proteomes" id="UP000033140"/>
    </source>
</evidence>
<dbReference type="EMBL" id="BACD03000041">
    <property type="protein sequence ID" value="GAO51091.1"/>
    <property type="molecule type" value="Genomic_DNA"/>
</dbReference>
<dbReference type="SUPFAM" id="SSF51735">
    <property type="entry name" value="NAD(P)-binding Rossmann-fold domains"/>
    <property type="match status" value="1"/>
</dbReference>
<sequence>MSKYNKLNEKKVVIIGGSSGIGFCVAEACLEFGASVVIASSSQPRIDSALERLSSPKATGYAINLKSATTEQELESLFEKTGKIDHLVWTAGDALPNMSLDGFAKDSLAPAFDIRFTAFVLAVKVLTGKKLISEGGSITFSSGLAGAKPQPGWFLTSALCGANFSLASGLAVELSPLRVRVNCVSPGAVLTELWDGLPKEARDGLVAGVGQAALTGSVGMPEDVAQAYLYAMRDGNLTGQVIETDGGIRLR</sequence>
<keyword evidence="2" id="KW-0521">NADP</keyword>
<comment type="similarity">
    <text evidence="1">Belongs to the short-chain dehydrogenases/reductases (SDR) family.</text>
</comment>